<name>A0ACC0W5W0_9STRA</name>
<evidence type="ECO:0000313" key="2">
    <source>
        <dbReference type="Proteomes" id="UP001163321"/>
    </source>
</evidence>
<sequence>MAPKSPWVVLKFGGTSVSTATRWRCICDQIRAHLESPSSPRVWVTISALSQITNKLTRALAIASEGGSSHTELVTDIALQHFSLAYDVGLLPTVENAAGDEEMHDRWRKLWLDSVLCHDDDGSPFSTSQISPLLPKMLHPLLEELKNLVRVLEGIRLTEEASPRIQARVFAFGELLSTHLGRCIMVHNGLMEVERVDARDLLVSDSTTAKSEEDRYLQAEVNPRRDTEQVEIAANGKRVVLTQGFIASTSTGATCVLGRGGSDTSGSLFAALLGAEKYEIWTDVHGMFTTDPRYVANARLIKSLDYREAQELAAMGAKVLHPRCIIPAQWGKVPLEIRNTNDPTGAKTVICPATEEGVDASGSPKILAVVKRQNMTTLSITAFKMCGTSGFLAQVFAPFESCGISVDLIATSQFSVTVTLDHIPGGIEGAPFQQLLKSLNEHSKVRVFEECSVVSIVGRGLRKALAELGCVFNVLENYDVLLLSESAEDLNLSFVLQQKNADDVVARMHNFFFPIDKQVSPTAVKPSAALPPRTPHPTTVTTNFKASDATPFTTLPPQASIRRSSSRDMLFGPTWQSLLEGTSTKSMA</sequence>
<gene>
    <name evidence="1" type="ORF">PsorP6_005996</name>
</gene>
<dbReference type="Proteomes" id="UP001163321">
    <property type="component" value="Chromosome 4"/>
</dbReference>
<organism evidence="1 2">
    <name type="scientific">Peronosclerospora sorghi</name>
    <dbReference type="NCBI Taxonomy" id="230839"/>
    <lineage>
        <taxon>Eukaryota</taxon>
        <taxon>Sar</taxon>
        <taxon>Stramenopiles</taxon>
        <taxon>Oomycota</taxon>
        <taxon>Peronosporomycetes</taxon>
        <taxon>Peronosporales</taxon>
        <taxon>Peronosporaceae</taxon>
        <taxon>Peronosclerospora</taxon>
    </lineage>
</organism>
<accession>A0ACC0W5W0</accession>
<comment type="caution">
    <text evidence="1">The sequence shown here is derived from an EMBL/GenBank/DDBJ whole genome shotgun (WGS) entry which is preliminary data.</text>
</comment>
<protein>
    <submittedName>
        <fullName evidence="1">Uncharacterized protein</fullName>
    </submittedName>
</protein>
<keyword evidence="2" id="KW-1185">Reference proteome</keyword>
<reference evidence="1 2" key="1">
    <citation type="journal article" date="2022" name="bioRxiv">
        <title>The genome of the oomycete Peronosclerospora sorghi, a cosmopolitan pathogen of maize and sorghum, is inflated with dispersed pseudogenes.</title>
        <authorList>
            <person name="Fletcher K."/>
            <person name="Martin F."/>
            <person name="Isakeit T."/>
            <person name="Cavanaugh K."/>
            <person name="Magill C."/>
            <person name="Michelmore R."/>
        </authorList>
    </citation>
    <scope>NUCLEOTIDE SEQUENCE [LARGE SCALE GENOMIC DNA]</scope>
    <source>
        <strain evidence="1">P6</strain>
    </source>
</reference>
<evidence type="ECO:0000313" key="1">
    <source>
        <dbReference type="EMBL" id="KAI9914198.1"/>
    </source>
</evidence>
<proteinExistence type="predicted"/>
<dbReference type="EMBL" id="CM047583">
    <property type="protein sequence ID" value="KAI9914198.1"/>
    <property type="molecule type" value="Genomic_DNA"/>
</dbReference>